<gene>
    <name evidence="1" type="ORF">MIND_00591900</name>
</gene>
<reference evidence="1" key="1">
    <citation type="submission" date="2020-05" db="EMBL/GenBank/DDBJ databases">
        <title>Mycena genomes resolve the evolution of fungal bioluminescence.</title>
        <authorList>
            <person name="Tsai I.J."/>
        </authorList>
    </citation>
    <scope>NUCLEOTIDE SEQUENCE</scope>
    <source>
        <strain evidence="1">171206Taipei</strain>
    </source>
</reference>
<dbReference type="Proteomes" id="UP000636479">
    <property type="component" value="Unassembled WGS sequence"/>
</dbReference>
<evidence type="ECO:0000313" key="1">
    <source>
        <dbReference type="EMBL" id="KAF7303626.1"/>
    </source>
</evidence>
<keyword evidence="2" id="KW-1185">Reference proteome</keyword>
<organism evidence="1 2">
    <name type="scientific">Mycena indigotica</name>
    <dbReference type="NCBI Taxonomy" id="2126181"/>
    <lineage>
        <taxon>Eukaryota</taxon>
        <taxon>Fungi</taxon>
        <taxon>Dikarya</taxon>
        <taxon>Basidiomycota</taxon>
        <taxon>Agaricomycotina</taxon>
        <taxon>Agaricomycetes</taxon>
        <taxon>Agaricomycetidae</taxon>
        <taxon>Agaricales</taxon>
        <taxon>Marasmiineae</taxon>
        <taxon>Mycenaceae</taxon>
        <taxon>Mycena</taxon>
    </lineage>
</organism>
<dbReference type="GeneID" id="59345193"/>
<dbReference type="RefSeq" id="XP_037220598.1">
    <property type="nucleotide sequence ID" value="XM_037362677.1"/>
</dbReference>
<evidence type="ECO:0000313" key="2">
    <source>
        <dbReference type="Proteomes" id="UP000636479"/>
    </source>
</evidence>
<dbReference type="EMBL" id="JACAZF010000005">
    <property type="protein sequence ID" value="KAF7303626.1"/>
    <property type="molecule type" value="Genomic_DNA"/>
</dbReference>
<accession>A0A8H6SRZ7</accession>
<protein>
    <submittedName>
        <fullName evidence="1">Uncharacterized protein</fullName>
    </submittedName>
</protein>
<sequence length="102" mass="11241">MSPFDAPHDELKSTDGLLANCWLLVKHLCIPTDWQISTHKGTSSHACPFPVSFSFSLSIVNVSLEKHGQIAVVAFARAFSFFGMVTFHTNLPRQSLTLVLPV</sequence>
<dbReference type="AlphaFoldDB" id="A0A8H6SRZ7"/>
<name>A0A8H6SRZ7_9AGAR</name>
<comment type="caution">
    <text evidence="1">The sequence shown here is derived from an EMBL/GenBank/DDBJ whole genome shotgun (WGS) entry which is preliminary data.</text>
</comment>
<proteinExistence type="predicted"/>